<sequence length="856" mass="95953">MEAPVIYGFGIPSPLSSLFFSSGHFLGFRLDTRRGKVVPHTSIARRPRNSTYWLGPKSWKEKPLRFEPRGSRELSLKPVSSPDFFRHPYLFLRFSELVSDTYILLAFTINSVHMVILPKQEVQNGENLTLQCIVDISTTSHVRPQHQLLFYKNDEQFYNVSSMKSTESYFIPQARVYNAGIYKCTVILNNKMKTTSEYEVMVRGVSSPRVTLDKKEAIEGGVVIVNCSVPNEKAPVHFIVEKVELDKKGIKQKREKNSQYQNFVTLDFTVEEQDRVIYFLCQASIVSGRNVETSATTRSDLVTVRESFSNPQFYVHPAGVIIEGDQLHIKCIIQVTPMVQAFPEIIIQRDKTIVGHSKQGSEATYSVMATMKENGNYTCKVETSQISKVSSIVVNITELFPKPKLESSATHLDEGDSLNLWCSVPHTVDFAIQKGDMNVSQAQNFTKIVSKWDGGNYTCIAGLGKVIKKSNQVLITVCEMLSRPRIFYDSKSEVIKGQTIEVHCQSINGTTPISYHLLKASNIVENYTVGSNEPAVFKDNPTEDTEYQCLADNCHSSSAMISEPLVVKVIAPVVEVKLAILNNKQVESGDDLVLRCFVNKASGPITYKFYREEDVRPFHVKISNETQAMWYKSPAGTEQGGQYYCTASNRANPAKNIPQSNLLTVRVFLAPWKKGVIAVVVIAVIIAILAVGARYYFWKKAKAKQMPVEMSRPAAPLLTSNNEKMPGSSTEANRPYGYDEDIGNHETNAVKEKKEPLTLDVEYTEVEVNSLEPHEGLGRKGTETVYSEIRKANPDGESQPEPAKGQSRTNPVSRAPLFPLMSSGSLWMSLKQSLAQEDVLQTLQLEDRDWQSRQGP</sequence>
<dbReference type="InterPro" id="IPR007110">
    <property type="entry name" value="Ig-like_dom"/>
</dbReference>
<feature type="transmembrane region" description="Helical" evidence="18">
    <location>
        <begin position="676"/>
        <end position="697"/>
    </location>
</feature>
<keyword evidence="5" id="KW-0597">Phosphoprotein</keyword>
<dbReference type="Pfam" id="PF13895">
    <property type="entry name" value="Ig_2"/>
    <property type="match status" value="2"/>
</dbReference>
<dbReference type="Pfam" id="PF17736">
    <property type="entry name" value="Ig_C17orf99"/>
    <property type="match status" value="1"/>
</dbReference>
<dbReference type="AlphaFoldDB" id="S7P5S6"/>
<keyword evidence="8" id="KW-0677">Repeat</keyword>
<keyword evidence="13" id="KW-1015">Disulfide bond</keyword>
<dbReference type="PANTHER" id="PTHR11481">
    <property type="entry name" value="IMMUNOGLOBULIN FC RECEPTOR"/>
    <property type="match status" value="1"/>
</dbReference>
<dbReference type="SMART" id="SM00409">
    <property type="entry name" value="IG"/>
    <property type="match status" value="5"/>
</dbReference>
<dbReference type="InterPro" id="IPR040878">
    <property type="entry name" value="IL-40-like_Ig"/>
</dbReference>
<evidence type="ECO:0000256" key="6">
    <source>
        <dbReference type="ARBA" id="ARBA00022692"/>
    </source>
</evidence>
<evidence type="ECO:0000256" key="4">
    <source>
        <dbReference type="ARBA" id="ARBA00022475"/>
    </source>
</evidence>
<accession>S7P5S6</accession>
<evidence type="ECO:0000256" key="7">
    <source>
        <dbReference type="ARBA" id="ARBA00022729"/>
    </source>
</evidence>
<keyword evidence="15" id="KW-0393">Immunoglobulin domain</keyword>
<evidence type="ECO:0000256" key="15">
    <source>
        <dbReference type="ARBA" id="ARBA00023319"/>
    </source>
</evidence>
<keyword evidence="10" id="KW-0965">Cell junction</keyword>
<dbReference type="PANTHER" id="PTHR11481:SF5">
    <property type="entry name" value="PLATELET ENDOTHELIAL CELL ADHESION MOLECULE"/>
    <property type="match status" value="1"/>
</dbReference>
<dbReference type="InterPro" id="IPR050488">
    <property type="entry name" value="Ig_Fc_receptor"/>
</dbReference>
<evidence type="ECO:0000256" key="18">
    <source>
        <dbReference type="SAM" id="Phobius"/>
    </source>
</evidence>
<evidence type="ECO:0000313" key="20">
    <source>
        <dbReference type="EMBL" id="EPQ02977.1"/>
    </source>
</evidence>
<keyword evidence="9" id="KW-0130">Cell adhesion</keyword>
<keyword evidence="7" id="KW-0732">Signal</keyword>
<keyword evidence="14" id="KW-0325">Glycoprotein</keyword>
<evidence type="ECO:0000256" key="11">
    <source>
        <dbReference type="ARBA" id="ARBA00022989"/>
    </source>
</evidence>
<dbReference type="PROSITE" id="PS50835">
    <property type="entry name" value="IG_LIKE"/>
    <property type="match status" value="2"/>
</dbReference>
<dbReference type="Gene3D" id="2.60.40.10">
    <property type="entry name" value="Immunoglobulins"/>
    <property type="match status" value="4"/>
</dbReference>
<evidence type="ECO:0000256" key="14">
    <source>
        <dbReference type="ARBA" id="ARBA00023180"/>
    </source>
</evidence>
<dbReference type="GO" id="GO:0007166">
    <property type="term" value="P:cell surface receptor signaling pathway"/>
    <property type="evidence" value="ECO:0007669"/>
    <property type="project" value="TreeGrafter"/>
</dbReference>
<keyword evidence="11 18" id="KW-1133">Transmembrane helix</keyword>
<keyword evidence="6 18" id="KW-0812">Transmembrane</keyword>
<dbReference type="Proteomes" id="UP000052978">
    <property type="component" value="Unassembled WGS sequence"/>
</dbReference>
<evidence type="ECO:0000256" key="5">
    <source>
        <dbReference type="ARBA" id="ARBA00022553"/>
    </source>
</evidence>
<evidence type="ECO:0000256" key="12">
    <source>
        <dbReference type="ARBA" id="ARBA00023136"/>
    </source>
</evidence>
<feature type="domain" description="Ig-like" evidence="19">
    <location>
        <begin position="82"/>
        <end position="201"/>
    </location>
</feature>
<reference evidence="20 21" key="1">
    <citation type="journal article" date="2013" name="Nat. Commun.">
        <title>Genome analysis reveals insights into physiology and longevity of the Brandt's bat Myotis brandtii.</title>
        <authorList>
            <person name="Seim I."/>
            <person name="Fang X."/>
            <person name="Xiong Z."/>
            <person name="Lobanov A.V."/>
            <person name="Huang Z."/>
            <person name="Ma S."/>
            <person name="Feng Y."/>
            <person name="Turanov A.A."/>
            <person name="Zhu Y."/>
            <person name="Lenz T.L."/>
            <person name="Gerashchenko M.V."/>
            <person name="Fan D."/>
            <person name="Hee Yim S."/>
            <person name="Yao X."/>
            <person name="Jordan D."/>
            <person name="Xiong Y."/>
            <person name="Ma Y."/>
            <person name="Lyapunov A.N."/>
            <person name="Chen G."/>
            <person name="Kulakova O.I."/>
            <person name="Sun Y."/>
            <person name="Lee S.G."/>
            <person name="Bronson R.T."/>
            <person name="Moskalev A.A."/>
            <person name="Sunyaev S.R."/>
            <person name="Zhang G."/>
            <person name="Krogh A."/>
            <person name="Wang J."/>
            <person name="Gladyshev V.N."/>
        </authorList>
    </citation>
    <scope>NUCLEOTIDE SEQUENCE [LARGE SCALE GENOMIC DNA]</scope>
</reference>
<dbReference type="InterPro" id="IPR013783">
    <property type="entry name" value="Ig-like_fold"/>
</dbReference>
<dbReference type="eggNOG" id="ENOG502QW63">
    <property type="taxonomic scope" value="Eukaryota"/>
</dbReference>
<evidence type="ECO:0000256" key="1">
    <source>
        <dbReference type="ARBA" id="ARBA00004251"/>
    </source>
</evidence>
<evidence type="ECO:0000256" key="13">
    <source>
        <dbReference type="ARBA" id="ARBA00023157"/>
    </source>
</evidence>
<protein>
    <recommendedName>
        <fullName evidence="16">Platelet endothelial cell adhesion molecule</fullName>
    </recommendedName>
</protein>
<evidence type="ECO:0000256" key="17">
    <source>
        <dbReference type="SAM" id="MobiDB-lite"/>
    </source>
</evidence>
<evidence type="ECO:0000256" key="3">
    <source>
        <dbReference type="ARBA" id="ARBA00004285"/>
    </source>
</evidence>
<dbReference type="GO" id="GO:0009897">
    <property type="term" value="C:external side of plasma membrane"/>
    <property type="evidence" value="ECO:0007669"/>
    <property type="project" value="TreeGrafter"/>
</dbReference>
<keyword evidence="12 18" id="KW-0472">Membrane</keyword>
<evidence type="ECO:0000256" key="9">
    <source>
        <dbReference type="ARBA" id="ARBA00022889"/>
    </source>
</evidence>
<name>S7P5S6_MYOBR</name>
<dbReference type="InterPro" id="IPR003599">
    <property type="entry name" value="Ig_sub"/>
</dbReference>
<comment type="subcellular location">
    <subcellularLocation>
        <location evidence="2">Cell junction</location>
    </subcellularLocation>
    <subcellularLocation>
        <location evidence="1">Cell membrane</location>
        <topology evidence="1">Single-pass type I membrane protein</topology>
    </subcellularLocation>
    <subcellularLocation>
        <location evidence="3">Membrane raft</location>
    </subcellularLocation>
</comment>
<evidence type="ECO:0000259" key="19">
    <source>
        <dbReference type="PROSITE" id="PS50835"/>
    </source>
</evidence>
<keyword evidence="4" id="KW-1003">Cell membrane</keyword>
<dbReference type="InterPro" id="IPR036179">
    <property type="entry name" value="Ig-like_dom_sf"/>
</dbReference>
<dbReference type="GO" id="GO:0070161">
    <property type="term" value="C:anchoring junction"/>
    <property type="evidence" value="ECO:0007669"/>
    <property type="project" value="UniProtKB-SubCell"/>
</dbReference>
<dbReference type="GO" id="GO:0045121">
    <property type="term" value="C:membrane raft"/>
    <property type="evidence" value="ECO:0007669"/>
    <property type="project" value="UniProtKB-SubCell"/>
</dbReference>
<dbReference type="EMBL" id="KE161298">
    <property type="protein sequence ID" value="EPQ02977.1"/>
    <property type="molecule type" value="Genomic_DNA"/>
</dbReference>
<proteinExistence type="predicted"/>
<feature type="domain" description="Ig-like" evidence="19">
    <location>
        <begin position="572"/>
        <end position="664"/>
    </location>
</feature>
<evidence type="ECO:0000313" key="21">
    <source>
        <dbReference type="Proteomes" id="UP000052978"/>
    </source>
</evidence>
<dbReference type="GO" id="GO:0004888">
    <property type="term" value="F:transmembrane signaling receptor activity"/>
    <property type="evidence" value="ECO:0007669"/>
    <property type="project" value="TreeGrafter"/>
</dbReference>
<feature type="region of interest" description="Disordered" evidence="17">
    <location>
        <begin position="792"/>
        <end position="819"/>
    </location>
</feature>
<evidence type="ECO:0000256" key="16">
    <source>
        <dbReference type="ARBA" id="ARBA00049765"/>
    </source>
</evidence>
<evidence type="ECO:0000256" key="2">
    <source>
        <dbReference type="ARBA" id="ARBA00004282"/>
    </source>
</evidence>
<dbReference type="GO" id="GO:0098742">
    <property type="term" value="P:cell-cell adhesion via plasma-membrane adhesion molecules"/>
    <property type="evidence" value="ECO:0007669"/>
    <property type="project" value="TreeGrafter"/>
</dbReference>
<dbReference type="GO" id="GO:0006955">
    <property type="term" value="P:immune response"/>
    <property type="evidence" value="ECO:0007669"/>
    <property type="project" value="TreeGrafter"/>
</dbReference>
<gene>
    <name evidence="20" type="ORF">D623_10031118</name>
</gene>
<organism evidence="20 21">
    <name type="scientific">Myotis brandtii</name>
    <name type="common">Brandt's bat</name>
    <dbReference type="NCBI Taxonomy" id="109478"/>
    <lineage>
        <taxon>Eukaryota</taxon>
        <taxon>Metazoa</taxon>
        <taxon>Chordata</taxon>
        <taxon>Craniata</taxon>
        <taxon>Vertebrata</taxon>
        <taxon>Euteleostomi</taxon>
        <taxon>Mammalia</taxon>
        <taxon>Eutheria</taxon>
        <taxon>Laurasiatheria</taxon>
        <taxon>Chiroptera</taxon>
        <taxon>Yangochiroptera</taxon>
        <taxon>Vespertilionidae</taxon>
        <taxon>Myotis</taxon>
    </lineage>
</organism>
<dbReference type="SUPFAM" id="SSF48726">
    <property type="entry name" value="Immunoglobulin"/>
    <property type="match status" value="4"/>
</dbReference>
<keyword evidence="21" id="KW-1185">Reference proteome</keyword>
<evidence type="ECO:0000256" key="8">
    <source>
        <dbReference type="ARBA" id="ARBA00022737"/>
    </source>
</evidence>
<evidence type="ECO:0000256" key="10">
    <source>
        <dbReference type="ARBA" id="ARBA00022949"/>
    </source>
</evidence>